<name>A0A0E9US40_ANGAN</name>
<sequence>MLKGLGSMETRCRNAPRIGNLQQTFRVLILHKSGGFSSSFNLDSGIACSFGKINI</sequence>
<reference evidence="1" key="2">
    <citation type="journal article" date="2015" name="Fish Shellfish Immunol.">
        <title>Early steps in the European eel (Anguilla anguilla)-Vibrio vulnificus interaction in the gills: Role of the RtxA13 toxin.</title>
        <authorList>
            <person name="Callol A."/>
            <person name="Pajuelo D."/>
            <person name="Ebbesson L."/>
            <person name="Teles M."/>
            <person name="MacKenzie S."/>
            <person name="Amaro C."/>
        </authorList>
    </citation>
    <scope>NUCLEOTIDE SEQUENCE</scope>
</reference>
<reference evidence="1" key="1">
    <citation type="submission" date="2014-11" db="EMBL/GenBank/DDBJ databases">
        <authorList>
            <person name="Amaro Gonzalez C."/>
        </authorList>
    </citation>
    <scope>NUCLEOTIDE SEQUENCE</scope>
</reference>
<protein>
    <submittedName>
        <fullName evidence="1">Uncharacterized protein</fullName>
    </submittedName>
</protein>
<dbReference type="EMBL" id="GBXM01039883">
    <property type="protein sequence ID" value="JAH68694.1"/>
    <property type="molecule type" value="Transcribed_RNA"/>
</dbReference>
<accession>A0A0E9US40</accession>
<proteinExistence type="predicted"/>
<dbReference type="AlphaFoldDB" id="A0A0E9US40"/>
<evidence type="ECO:0000313" key="1">
    <source>
        <dbReference type="EMBL" id="JAH68694.1"/>
    </source>
</evidence>
<organism evidence="1">
    <name type="scientific">Anguilla anguilla</name>
    <name type="common">European freshwater eel</name>
    <name type="synonym">Muraena anguilla</name>
    <dbReference type="NCBI Taxonomy" id="7936"/>
    <lineage>
        <taxon>Eukaryota</taxon>
        <taxon>Metazoa</taxon>
        <taxon>Chordata</taxon>
        <taxon>Craniata</taxon>
        <taxon>Vertebrata</taxon>
        <taxon>Euteleostomi</taxon>
        <taxon>Actinopterygii</taxon>
        <taxon>Neopterygii</taxon>
        <taxon>Teleostei</taxon>
        <taxon>Anguilliformes</taxon>
        <taxon>Anguillidae</taxon>
        <taxon>Anguilla</taxon>
    </lineage>
</organism>